<name>A0A6C0E5N9_9ZZZZ</name>
<feature type="transmembrane region" description="Helical" evidence="1">
    <location>
        <begin position="23"/>
        <end position="39"/>
    </location>
</feature>
<sequence length="158" mass="17184">MSDKEEETISSILRKNIKKHKRILLLISFVALLIILIHLPKITLEQSIKHIGGASIPMGSMGAMGGMGGMGAMSGMSGMGGMGGESGNDNDGSGKKKSKLRFSPMTSGVNMMWWATKNILLFYLFLLFITVVPSLPIIIYITIFYFIISGLIGRIQTL</sequence>
<proteinExistence type="predicted"/>
<accession>A0A6C0E5N9</accession>
<keyword evidence="1" id="KW-0812">Transmembrane</keyword>
<protein>
    <submittedName>
        <fullName evidence="2">Uncharacterized protein</fullName>
    </submittedName>
</protein>
<feature type="transmembrane region" description="Helical" evidence="1">
    <location>
        <begin position="120"/>
        <end position="148"/>
    </location>
</feature>
<feature type="transmembrane region" description="Helical" evidence="1">
    <location>
        <begin position="51"/>
        <end position="72"/>
    </location>
</feature>
<dbReference type="EMBL" id="MN739745">
    <property type="protein sequence ID" value="QHT24497.1"/>
    <property type="molecule type" value="Genomic_DNA"/>
</dbReference>
<keyword evidence="1" id="KW-1133">Transmembrane helix</keyword>
<keyword evidence="1" id="KW-0472">Membrane</keyword>
<dbReference type="AlphaFoldDB" id="A0A6C0E5N9"/>
<evidence type="ECO:0000256" key="1">
    <source>
        <dbReference type="SAM" id="Phobius"/>
    </source>
</evidence>
<evidence type="ECO:0000313" key="2">
    <source>
        <dbReference type="EMBL" id="QHT24497.1"/>
    </source>
</evidence>
<reference evidence="2" key="1">
    <citation type="journal article" date="2020" name="Nature">
        <title>Giant virus diversity and host interactions through global metagenomics.</title>
        <authorList>
            <person name="Schulz F."/>
            <person name="Roux S."/>
            <person name="Paez-Espino D."/>
            <person name="Jungbluth S."/>
            <person name="Walsh D.A."/>
            <person name="Denef V.J."/>
            <person name="McMahon K.D."/>
            <person name="Konstantinidis K.T."/>
            <person name="Eloe-Fadrosh E.A."/>
            <person name="Kyrpides N.C."/>
            <person name="Woyke T."/>
        </authorList>
    </citation>
    <scope>NUCLEOTIDE SEQUENCE</scope>
    <source>
        <strain evidence="2">GVMAG-M-3300023179-150</strain>
    </source>
</reference>
<organism evidence="2">
    <name type="scientific">viral metagenome</name>
    <dbReference type="NCBI Taxonomy" id="1070528"/>
    <lineage>
        <taxon>unclassified sequences</taxon>
        <taxon>metagenomes</taxon>
        <taxon>organismal metagenomes</taxon>
    </lineage>
</organism>